<evidence type="ECO:0000256" key="1">
    <source>
        <dbReference type="SAM" id="MobiDB-lite"/>
    </source>
</evidence>
<reference evidence="3" key="1">
    <citation type="submission" date="2015-09" db="EMBL/GenBank/DDBJ databases">
        <authorList>
            <consortium name="Pathogen Informatics"/>
        </authorList>
    </citation>
    <scope>NUCLEOTIDE SEQUENCE [LARGE SCALE GENOMIC DNA]</scope>
    <source>
        <strain evidence="3">Lake Konstanz</strain>
    </source>
</reference>
<evidence type="ECO:0000313" key="2">
    <source>
        <dbReference type="EMBL" id="CUG67204.1"/>
    </source>
</evidence>
<keyword evidence="3" id="KW-1185">Reference proteome</keyword>
<feature type="compositionally biased region" description="Polar residues" evidence="1">
    <location>
        <begin position="57"/>
        <end position="70"/>
    </location>
</feature>
<sequence>MATNAPSSSKALVSIDVLDDLLHTVGDSVSQQYRSEIVASLASMGIQVNKDALDTYKTSSSPTRARQQIGSALPGGGSDASPRSTNSPRASPRLHHLPLTAKIGSRQTPDSSSANGDPATPRGAAGHQYNASLDLPALHDPAEHALHGHGKFRGYAQPSTSVFYEIYTTSTSVGGDKMKYRIPKKPLAQIYQERVSPRQDNTDHIFSSSNAHVRSGFSSVETKFTKKSFLPNPPSAGVVHAPTLTDICGVAVPTKTKVVASVPHRFSGAPTMQTIDVSPVESPRTTLKSKIRETTLHTGKTVQSSEPRKLPTAGERFEASFRALSQHKQPAAW</sequence>
<feature type="region of interest" description="Disordered" evidence="1">
    <location>
        <begin position="296"/>
        <end position="315"/>
    </location>
</feature>
<protein>
    <submittedName>
        <fullName evidence="2">Uncharacterized protein</fullName>
    </submittedName>
</protein>
<dbReference type="VEuPathDB" id="TriTrypDB:BSAL_82865"/>
<name>A0A0S4J8A7_BODSA</name>
<dbReference type="EMBL" id="CYKH01000928">
    <property type="protein sequence ID" value="CUG67204.1"/>
    <property type="molecule type" value="Genomic_DNA"/>
</dbReference>
<proteinExistence type="predicted"/>
<dbReference type="Proteomes" id="UP000051952">
    <property type="component" value="Unassembled WGS sequence"/>
</dbReference>
<feature type="compositionally biased region" description="Polar residues" evidence="1">
    <location>
        <begin position="105"/>
        <end position="115"/>
    </location>
</feature>
<organism evidence="2 3">
    <name type="scientific">Bodo saltans</name>
    <name type="common">Flagellated protozoan</name>
    <dbReference type="NCBI Taxonomy" id="75058"/>
    <lineage>
        <taxon>Eukaryota</taxon>
        <taxon>Discoba</taxon>
        <taxon>Euglenozoa</taxon>
        <taxon>Kinetoplastea</taxon>
        <taxon>Metakinetoplastina</taxon>
        <taxon>Eubodonida</taxon>
        <taxon>Bodonidae</taxon>
        <taxon>Bodo</taxon>
    </lineage>
</organism>
<feature type="region of interest" description="Disordered" evidence="1">
    <location>
        <begin position="57"/>
        <end position="127"/>
    </location>
</feature>
<evidence type="ECO:0000313" key="3">
    <source>
        <dbReference type="Proteomes" id="UP000051952"/>
    </source>
</evidence>
<feature type="compositionally biased region" description="Polar residues" evidence="1">
    <location>
        <begin position="296"/>
        <end position="305"/>
    </location>
</feature>
<gene>
    <name evidence="2" type="ORF">BSAL_82865</name>
</gene>
<accession>A0A0S4J8A7</accession>
<dbReference type="AlphaFoldDB" id="A0A0S4J8A7"/>